<protein>
    <submittedName>
        <fullName evidence="3">DinB family protein</fullName>
    </submittedName>
</protein>
<evidence type="ECO:0000313" key="3">
    <source>
        <dbReference type="EMBL" id="NEY83043.1"/>
    </source>
</evidence>
<dbReference type="EMBL" id="JACEIO010000063">
    <property type="protein sequence ID" value="MBA4538683.1"/>
    <property type="molecule type" value="Genomic_DNA"/>
</dbReference>
<gene>
    <name evidence="3" type="ORF">G4D64_16455</name>
    <name evidence="2" type="ORF">H1Z61_16515</name>
</gene>
<dbReference type="InterPro" id="IPR034660">
    <property type="entry name" value="DinB/YfiT-like"/>
</dbReference>
<comment type="caution">
    <text evidence="3">The sequence shown here is derived from an EMBL/GenBank/DDBJ whole genome shotgun (WGS) entry which is preliminary data.</text>
</comment>
<name>A0A6B3W504_9BACI</name>
<dbReference type="Proteomes" id="UP000570010">
    <property type="component" value="Unassembled WGS sequence"/>
</dbReference>
<dbReference type="Pfam" id="PF12867">
    <property type="entry name" value="DinB_2"/>
    <property type="match status" value="1"/>
</dbReference>
<organism evidence="3 4">
    <name type="scientific">Bacillus aquiflavi</name>
    <dbReference type="NCBI Taxonomy" id="2672567"/>
    <lineage>
        <taxon>Bacteria</taxon>
        <taxon>Bacillati</taxon>
        <taxon>Bacillota</taxon>
        <taxon>Bacilli</taxon>
        <taxon>Bacillales</taxon>
        <taxon>Bacillaceae</taxon>
        <taxon>Bacillus</taxon>
    </lineage>
</organism>
<dbReference type="EMBL" id="JAAIWN010000065">
    <property type="protein sequence ID" value="NEY83043.1"/>
    <property type="molecule type" value="Genomic_DNA"/>
</dbReference>
<feature type="domain" description="DinB-like" evidence="1">
    <location>
        <begin position="7"/>
        <end position="151"/>
    </location>
</feature>
<reference evidence="2 5" key="2">
    <citation type="submission" date="2020-07" db="EMBL/GenBank/DDBJ databases">
        <authorList>
            <person name="Feng H."/>
        </authorList>
    </citation>
    <scope>NUCLEOTIDE SEQUENCE [LARGE SCALE GENOMIC DNA]</scope>
    <source>
        <strain evidence="5">s-12</strain>
        <strain evidence="2">S-12</strain>
    </source>
</reference>
<dbReference type="AlphaFoldDB" id="A0A6B3W504"/>
<dbReference type="RefSeq" id="WP_163243444.1">
    <property type="nucleotide sequence ID" value="NZ_CP082780.1"/>
</dbReference>
<evidence type="ECO:0000313" key="5">
    <source>
        <dbReference type="Proteomes" id="UP000570010"/>
    </source>
</evidence>
<dbReference type="InterPro" id="IPR024775">
    <property type="entry name" value="DinB-like"/>
</dbReference>
<accession>A0A6B3W504</accession>
<evidence type="ECO:0000259" key="1">
    <source>
        <dbReference type="Pfam" id="PF12867"/>
    </source>
</evidence>
<evidence type="ECO:0000313" key="4">
    <source>
        <dbReference type="Proteomes" id="UP000472971"/>
    </source>
</evidence>
<keyword evidence="4" id="KW-1185">Reference proteome</keyword>
<proteinExistence type="predicted"/>
<dbReference type="Gene3D" id="1.20.120.450">
    <property type="entry name" value="dinb family like domain"/>
    <property type="match status" value="1"/>
</dbReference>
<dbReference type="SUPFAM" id="SSF109854">
    <property type="entry name" value="DinB/YfiT-like putative metalloenzymes"/>
    <property type="match status" value="1"/>
</dbReference>
<dbReference type="Proteomes" id="UP000472971">
    <property type="component" value="Unassembled WGS sequence"/>
</dbReference>
<reference evidence="3 4" key="1">
    <citation type="submission" date="2020-02" db="EMBL/GenBank/DDBJ databases">
        <title>Bacillus aquiflavi sp. nov., isolated from yellow water of strong flavor Chinese baijiu in Yibin region of China.</title>
        <authorList>
            <person name="Xie J."/>
        </authorList>
    </citation>
    <scope>NUCLEOTIDE SEQUENCE [LARGE SCALE GENOMIC DNA]</scope>
    <source>
        <strain evidence="3 4">3H-10</strain>
    </source>
</reference>
<evidence type="ECO:0000313" key="2">
    <source>
        <dbReference type="EMBL" id="MBA4538683.1"/>
    </source>
</evidence>
<sequence>MLQKLIELRNEIFAVIGELTDEQLNVKPNSDKWSMVQILHHLYTAEQYGIKQLKKGLKHETNKIENKNLQFLSDRTDKRKSPVDPPTDFMTKQQMTSMLVQSRQELEQILASIDLQTLEDKSVNHLAFGPISLKNMVDFIYYHEQRHLEQMKELIAFL</sequence>